<evidence type="ECO:0000256" key="10">
    <source>
        <dbReference type="ARBA" id="ARBA00040623"/>
    </source>
</evidence>
<dbReference type="AlphaFoldDB" id="A0AAY4EB14"/>
<organism evidence="13 14">
    <name type="scientific">Denticeps clupeoides</name>
    <name type="common">denticle herring</name>
    <dbReference type="NCBI Taxonomy" id="299321"/>
    <lineage>
        <taxon>Eukaryota</taxon>
        <taxon>Metazoa</taxon>
        <taxon>Chordata</taxon>
        <taxon>Craniata</taxon>
        <taxon>Vertebrata</taxon>
        <taxon>Euteleostomi</taxon>
        <taxon>Actinopterygii</taxon>
        <taxon>Neopterygii</taxon>
        <taxon>Teleostei</taxon>
        <taxon>Clupei</taxon>
        <taxon>Clupeiformes</taxon>
        <taxon>Denticipitoidei</taxon>
        <taxon>Denticipitidae</taxon>
        <taxon>Denticeps</taxon>
    </lineage>
</organism>
<evidence type="ECO:0000256" key="4">
    <source>
        <dbReference type="ARBA" id="ARBA00022692"/>
    </source>
</evidence>
<reference evidence="13" key="3">
    <citation type="submission" date="2025-09" db="UniProtKB">
        <authorList>
            <consortium name="Ensembl"/>
        </authorList>
    </citation>
    <scope>IDENTIFICATION</scope>
</reference>
<dbReference type="Ensembl" id="ENSDCDT00010065409.1">
    <property type="protein sequence ID" value="ENSDCDP00010054817.1"/>
    <property type="gene ID" value="ENSDCDG00010031582.1"/>
</dbReference>
<dbReference type="GO" id="GO:0005743">
    <property type="term" value="C:mitochondrial inner membrane"/>
    <property type="evidence" value="ECO:0007669"/>
    <property type="project" value="UniProtKB-SubCell"/>
</dbReference>
<keyword evidence="7 12" id="KW-1133">Transmembrane helix</keyword>
<feature type="transmembrane region" description="Helical" evidence="12">
    <location>
        <begin position="40"/>
        <end position="63"/>
    </location>
</feature>
<dbReference type="Gene3D" id="4.10.51.10">
    <property type="entry name" value="Cytochrome C Oxidase, chain K"/>
    <property type="match status" value="1"/>
</dbReference>
<evidence type="ECO:0000256" key="1">
    <source>
        <dbReference type="ARBA" id="ARBA00004434"/>
    </source>
</evidence>
<protein>
    <recommendedName>
        <fullName evidence="10">Cytochrome c oxidase subunit 7B, mitochondrial</fullName>
    </recommendedName>
    <alternativeName>
        <fullName evidence="11">Cytochrome c oxidase polypeptide VIIb</fullName>
    </alternativeName>
</protein>
<keyword evidence="4 12" id="KW-0812">Transmembrane</keyword>
<evidence type="ECO:0000256" key="2">
    <source>
        <dbReference type="ARBA" id="ARBA00004673"/>
    </source>
</evidence>
<dbReference type="PANTHER" id="PTHR16716">
    <property type="entry name" value="CYTOCHROME C OXIDASE SUBUNIT 7B, MITOCHONDRIAL"/>
    <property type="match status" value="1"/>
</dbReference>
<dbReference type="GO" id="GO:0006123">
    <property type="term" value="P:mitochondrial electron transport, cytochrome c to oxygen"/>
    <property type="evidence" value="ECO:0007669"/>
    <property type="project" value="InterPro"/>
</dbReference>
<evidence type="ECO:0000256" key="9">
    <source>
        <dbReference type="ARBA" id="ARBA00023136"/>
    </source>
</evidence>
<evidence type="ECO:0000313" key="14">
    <source>
        <dbReference type="Proteomes" id="UP000694580"/>
    </source>
</evidence>
<reference evidence="13" key="2">
    <citation type="submission" date="2025-08" db="UniProtKB">
        <authorList>
            <consortium name="Ensembl"/>
        </authorList>
    </citation>
    <scope>IDENTIFICATION</scope>
</reference>
<evidence type="ECO:0000256" key="8">
    <source>
        <dbReference type="ARBA" id="ARBA00023128"/>
    </source>
</evidence>
<evidence type="ECO:0000256" key="5">
    <source>
        <dbReference type="ARBA" id="ARBA00022792"/>
    </source>
</evidence>
<keyword evidence="14" id="KW-1185">Reference proteome</keyword>
<name>A0AAY4EB14_9TELE</name>
<accession>A0AAY4EB14</accession>
<comment type="similarity">
    <text evidence="3">Belongs to the cytochrome c oxidase VIIb family.</text>
</comment>
<sequence length="76" mass="8174">MFQLKKNVVSEVGFEPTQVAVRHGSSGASPSFHSKYGTPLLIGGAAFCTTVWVLTSTGITWNLSPVGKVQPKPWKE</sequence>
<evidence type="ECO:0000313" key="13">
    <source>
        <dbReference type="Ensembl" id="ENSDCDP00010054817.1"/>
    </source>
</evidence>
<dbReference type="PANTHER" id="PTHR16716:SF0">
    <property type="entry name" value="CYTOCHROME C OXIDASE SUBUNIT 7B, MITOCHONDRIAL"/>
    <property type="match status" value="1"/>
</dbReference>
<dbReference type="GeneTree" id="ENSGT00940000169781"/>
<dbReference type="SUPFAM" id="SSF81423">
    <property type="entry name" value="Mitochondrial cytochrome c oxidase subunit VIIb"/>
    <property type="match status" value="1"/>
</dbReference>
<dbReference type="Proteomes" id="UP000694580">
    <property type="component" value="Chromosome 6"/>
</dbReference>
<evidence type="ECO:0000256" key="12">
    <source>
        <dbReference type="SAM" id="Phobius"/>
    </source>
</evidence>
<reference evidence="13 14" key="1">
    <citation type="submission" date="2020-06" db="EMBL/GenBank/DDBJ databases">
        <authorList>
            <consortium name="Wellcome Sanger Institute Data Sharing"/>
        </authorList>
    </citation>
    <scope>NUCLEOTIDE SEQUENCE [LARGE SCALE GENOMIC DNA]</scope>
</reference>
<keyword evidence="9 12" id="KW-0472">Membrane</keyword>
<evidence type="ECO:0000256" key="6">
    <source>
        <dbReference type="ARBA" id="ARBA00022946"/>
    </source>
</evidence>
<comment type="pathway">
    <text evidence="2">Energy metabolism; oxidative phosphorylation.</text>
</comment>
<keyword evidence="5" id="KW-0999">Mitochondrion inner membrane</keyword>
<proteinExistence type="inferred from homology"/>
<keyword evidence="6" id="KW-0809">Transit peptide</keyword>
<comment type="subcellular location">
    <subcellularLocation>
        <location evidence="1">Mitochondrion inner membrane</location>
        <topology evidence="1">Single-pass membrane protein</topology>
    </subcellularLocation>
</comment>
<keyword evidence="8" id="KW-0496">Mitochondrion</keyword>
<gene>
    <name evidence="13" type="primary">COX7B</name>
</gene>
<evidence type="ECO:0000256" key="11">
    <source>
        <dbReference type="ARBA" id="ARBA00041642"/>
    </source>
</evidence>
<dbReference type="InterPro" id="IPR023272">
    <property type="entry name" value="Cyt_c_oxidase_suVIIB_dom_sf"/>
</dbReference>
<evidence type="ECO:0000256" key="7">
    <source>
        <dbReference type="ARBA" id="ARBA00022989"/>
    </source>
</evidence>
<evidence type="ECO:0000256" key="3">
    <source>
        <dbReference type="ARBA" id="ARBA00007351"/>
    </source>
</evidence>
<dbReference type="Pfam" id="PF05392">
    <property type="entry name" value="COX7B"/>
    <property type="match status" value="1"/>
</dbReference>
<dbReference type="InterPro" id="IPR008433">
    <property type="entry name" value="Cyt_c_oxidase_suVIIB"/>
</dbReference>